<dbReference type="Pfam" id="PF20471">
    <property type="entry name" value="DUF6716"/>
    <property type="match status" value="1"/>
</dbReference>
<gene>
    <name evidence="1" type="ORF">GCM10025876_20530</name>
</gene>
<evidence type="ECO:0000313" key="1">
    <source>
        <dbReference type="EMBL" id="GMA35849.1"/>
    </source>
</evidence>
<proteinExistence type="predicted"/>
<accession>A0ABQ6IGK7</accession>
<organism evidence="1 2">
    <name type="scientific">Demequina litorisediminis</name>
    <dbReference type="NCBI Taxonomy" id="1849022"/>
    <lineage>
        <taxon>Bacteria</taxon>
        <taxon>Bacillati</taxon>
        <taxon>Actinomycetota</taxon>
        <taxon>Actinomycetes</taxon>
        <taxon>Micrococcales</taxon>
        <taxon>Demequinaceae</taxon>
        <taxon>Demequina</taxon>
    </lineage>
</organism>
<evidence type="ECO:0000313" key="2">
    <source>
        <dbReference type="Proteomes" id="UP001157125"/>
    </source>
</evidence>
<dbReference type="Proteomes" id="UP001157125">
    <property type="component" value="Unassembled WGS sequence"/>
</dbReference>
<dbReference type="EMBL" id="BSUN01000001">
    <property type="protein sequence ID" value="GMA35849.1"/>
    <property type="molecule type" value="Genomic_DNA"/>
</dbReference>
<dbReference type="InterPro" id="IPR046561">
    <property type="entry name" value="DUF6716"/>
</dbReference>
<sequence>MDRSWSLVQRTVVARLSKRPVTVSGIPGVWFPPTVRGVDFRRGCDVMVVHAHAEREALTTMVTPGTVVALASLARAADPVPARGDGAVVFAPQALVPRTRAERARLLEGIVAAAQAHPEVPFIIKVRGEEGEAQTHAEFASYPEARCGAPRGAAPQPRVRTRAAQRLPGGARALVTVSSTAALESIAADVPTLILDDFGVDEQQLNLVFAASGCTGPMARMVTLDFPRASERWRRSHYFHENAEDDWVDVTLARVAAAAPHPAFMPEPRGLRGVARRVRLRSQALGAADAPWRRALARVIVAPALAWRAVVVRR</sequence>
<protein>
    <submittedName>
        <fullName evidence="1">Uncharacterized protein</fullName>
    </submittedName>
</protein>
<reference evidence="2" key="1">
    <citation type="journal article" date="2019" name="Int. J. Syst. Evol. Microbiol.">
        <title>The Global Catalogue of Microorganisms (GCM) 10K type strain sequencing project: providing services to taxonomists for standard genome sequencing and annotation.</title>
        <authorList>
            <consortium name="The Broad Institute Genomics Platform"/>
            <consortium name="The Broad Institute Genome Sequencing Center for Infectious Disease"/>
            <person name="Wu L."/>
            <person name="Ma J."/>
        </authorList>
    </citation>
    <scope>NUCLEOTIDE SEQUENCE [LARGE SCALE GENOMIC DNA]</scope>
    <source>
        <strain evidence="2">NBRC 112299</strain>
    </source>
</reference>
<name>A0ABQ6IGK7_9MICO</name>
<keyword evidence="2" id="KW-1185">Reference proteome</keyword>
<comment type="caution">
    <text evidence="1">The sequence shown here is derived from an EMBL/GenBank/DDBJ whole genome shotgun (WGS) entry which is preliminary data.</text>
</comment>